<accession>Q12XY5</accession>
<dbReference type="GO" id="GO:0016757">
    <property type="term" value="F:glycosyltransferase activity"/>
    <property type="evidence" value="ECO:0007669"/>
    <property type="project" value="UniProtKB-KW"/>
</dbReference>
<protein>
    <submittedName>
        <fullName evidence="5">Glycosyl transferase, group 1</fullName>
    </submittedName>
</protein>
<proteinExistence type="predicted"/>
<dbReference type="GeneID" id="3996630"/>
<dbReference type="Proteomes" id="UP000001979">
    <property type="component" value="Chromosome"/>
</dbReference>
<dbReference type="Pfam" id="PF13439">
    <property type="entry name" value="Glyco_transf_4"/>
    <property type="match status" value="1"/>
</dbReference>
<dbReference type="AlphaFoldDB" id="Q12XY5"/>
<evidence type="ECO:0000259" key="3">
    <source>
        <dbReference type="Pfam" id="PF00534"/>
    </source>
</evidence>
<dbReference type="SUPFAM" id="SSF53756">
    <property type="entry name" value="UDP-Glycosyltransferase/glycogen phosphorylase"/>
    <property type="match status" value="1"/>
</dbReference>
<dbReference type="KEGG" id="mbu:Mbur_0726"/>
<dbReference type="CAZy" id="GT4">
    <property type="family name" value="Glycosyltransferase Family 4"/>
</dbReference>
<dbReference type="EMBL" id="CP000300">
    <property type="protein sequence ID" value="ABE51691.1"/>
    <property type="molecule type" value="Genomic_DNA"/>
</dbReference>
<sequence length="373" mass="42365">MKPIKLVYVADWNPLTGGAFTVLDNLINTILKYKYPIEIHVVSFGNKNETKHQKGYTIHLVKNCIFPTSQYWYSPKLLEKKIVEINPDLIHLHFTYPPYSFICRLPIPTVVTTHGLVSLRIKGAHSKRSQLSPFFILGPYFEKKALKKVGKVIAVSTYMKNEVEKLIGPNQKTVYIPNGINYEEYTNPDVINDITHPSIFCAGRFIKMKGIDVLIKALPIIKLSIPDIHLYIAGDGDQYKYLQSLTFKLDLQKNITFLNFIAKSKMIQMFASTDLVVVPSRYESFGMVALEALSSGSPVVASSVGGIPEMLDNGRYGMLVKPNDPKELAQQIIYIFNNSNIRKKMSYAGKQRSQDYLWDDIAKRTIEVYLSLL</sequence>
<keyword evidence="2 5" id="KW-0808">Transferase</keyword>
<dbReference type="InterPro" id="IPR001296">
    <property type="entry name" value="Glyco_trans_1"/>
</dbReference>
<dbReference type="RefSeq" id="WP_011498849.1">
    <property type="nucleotide sequence ID" value="NC_007955.1"/>
</dbReference>
<dbReference type="CDD" id="cd03801">
    <property type="entry name" value="GT4_PimA-like"/>
    <property type="match status" value="1"/>
</dbReference>
<dbReference type="HOGENOM" id="CLU_009583_2_2_2"/>
<organism evidence="5 6">
    <name type="scientific">Methanococcoides burtonii (strain DSM 6242 / NBRC 107633 / OCM 468 / ACE-M)</name>
    <dbReference type="NCBI Taxonomy" id="259564"/>
    <lineage>
        <taxon>Archaea</taxon>
        <taxon>Methanobacteriati</taxon>
        <taxon>Methanobacteriota</taxon>
        <taxon>Stenosarchaea group</taxon>
        <taxon>Methanomicrobia</taxon>
        <taxon>Methanosarcinales</taxon>
        <taxon>Methanosarcinaceae</taxon>
        <taxon>Methanococcoides</taxon>
    </lineage>
</organism>
<feature type="domain" description="Glycosyltransferase subfamily 4-like N-terminal" evidence="4">
    <location>
        <begin position="17"/>
        <end position="183"/>
    </location>
</feature>
<evidence type="ECO:0000313" key="5">
    <source>
        <dbReference type="EMBL" id="ABE51691.1"/>
    </source>
</evidence>
<dbReference type="Gene3D" id="3.40.50.2000">
    <property type="entry name" value="Glycogen Phosphorylase B"/>
    <property type="match status" value="2"/>
</dbReference>
<gene>
    <name evidence="5" type="ordered locus">Mbur_0726</name>
</gene>
<evidence type="ECO:0000259" key="4">
    <source>
        <dbReference type="Pfam" id="PF13439"/>
    </source>
</evidence>
<dbReference type="InterPro" id="IPR028098">
    <property type="entry name" value="Glyco_trans_4-like_N"/>
</dbReference>
<reference evidence="6" key="1">
    <citation type="journal article" date="2009" name="ISME J.">
        <title>The genome sequence of the psychrophilic archaeon, Methanococcoides burtonii: the role of genome evolution in cold adaptation.</title>
        <authorList>
            <person name="Allen M.A."/>
            <person name="Lauro F.M."/>
            <person name="Williams T.J."/>
            <person name="Burg D."/>
            <person name="Siddiqui K.S."/>
            <person name="De Francisci D."/>
            <person name="Chong K.W."/>
            <person name="Pilak O."/>
            <person name="Chew H.H."/>
            <person name="De Maere M.Z."/>
            <person name="Ting L."/>
            <person name="Katrib M."/>
            <person name="Ng C."/>
            <person name="Sowers K.R."/>
            <person name="Galperin M.Y."/>
            <person name="Anderson I.J."/>
            <person name="Ivanova N."/>
            <person name="Dalin E."/>
            <person name="Martinez M."/>
            <person name="Lapidus A."/>
            <person name="Hauser L."/>
            <person name="Land M."/>
            <person name="Thomas T."/>
            <person name="Cavicchioli R."/>
        </authorList>
    </citation>
    <scope>NUCLEOTIDE SEQUENCE [LARGE SCALE GENOMIC DNA]</scope>
    <source>
        <strain evidence="6">DSM 6242 / NBRC 107633 / OCM 468 / ACE-M</strain>
    </source>
</reference>
<keyword evidence="6" id="KW-1185">Reference proteome</keyword>
<feature type="domain" description="Glycosyl transferase family 1" evidence="3">
    <location>
        <begin position="197"/>
        <end position="352"/>
    </location>
</feature>
<dbReference type="PANTHER" id="PTHR12526:SF510">
    <property type="entry name" value="D-INOSITOL 3-PHOSPHATE GLYCOSYLTRANSFERASE"/>
    <property type="match status" value="1"/>
</dbReference>
<name>Q12XY5_METBU</name>
<keyword evidence="1" id="KW-0328">Glycosyltransferase</keyword>
<evidence type="ECO:0000256" key="2">
    <source>
        <dbReference type="ARBA" id="ARBA00022679"/>
    </source>
</evidence>
<dbReference type="STRING" id="259564.Mbur_0726"/>
<evidence type="ECO:0000256" key="1">
    <source>
        <dbReference type="ARBA" id="ARBA00022676"/>
    </source>
</evidence>
<evidence type="ECO:0000313" key="6">
    <source>
        <dbReference type="Proteomes" id="UP000001979"/>
    </source>
</evidence>
<dbReference type="PANTHER" id="PTHR12526">
    <property type="entry name" value="GLYCOSYLTRANSFERASE"/>
    <property type="match status" value="1"/>
</dbReference>
<dbReference type="Pfam" id="PF00534">
    <property type="entry name" value="Glycos_transf_1"/>
    <property type="match status" value="1"/>
</dbReference>